<dbReference type="InterPro" id="IPR016024">
    <property type="entry name" value="ARM-type_fold"/>
</dbReference>
<protein>
    <submittedName>
        <fullName evidence="2">Glycerophosphodiester phosphodiesterase</fullName>
    </submittedName>
</protein>
<accession>A0A1E3XFX2</accession>
<dbReference type="Gene3D" id="1.25.10.10">
    <property type="entry name" value="Leucine-rich Repeat Variant"/>
    <property type="match status" value="1"/>
</dbReference>
<dbReference type="PANTHER" id="PTHR46211:SF1">
    <property type="entry name" value="GLYCEROPHOSPHODIESTER PHOSPHODIESTERASE, CYTOPLASMIC"/>
    <property type="match status" value="1"/>
</dbReference>
<dbReference type="Proteomes" id="UP000094056">
    <property type="component" value="Unassembled WGS sequence"/>
</dbReference>
<dbReference type="Pfam" id="PF03009">
    <property type="entry name" value="GDPD"/>
    <property type="match status" value="1"/>
</dbReference>
<feature type="domain" description="GP-PDE" evidence="1">
    <location>
        <begin position="32"/>
        <end position="161"/>
    </location>
</feature>
<dbReference type="PATRIC" id="fig|1872076.5.peg.407"/>
<organism evidence="2 3">
    <name type="scientific">Candidatus Scalindua rubra</name>
    <dbReference type="NCBI Taxonomy" id="1872076"/>
    <lineage>
        <taxon>Bacteria</taxon>
        <taxon>Pseudomonadati</taxon>
        <taxon>Planctomycetota</taxon>
        <taxon>Candidatus Brocadiia</taxon>
        <taxon>Candidatus Brocadiales</taxon>
        <taxon>Candidatus Scalinduaceae</taxon>
        <taxon>Candidatus Scalindua</taxon>
    </lineage>
</organism>
<evidence type="ECO:0000313" key="2">
    <source>
        <dbReference type="EMBL" id="ODS34489.1"/>
    </source>
</evidence>
<dbReference type="InterPro" id="IPR017946">
    <property type="entry name" value="PLC-like_Pdiesterase_TIM-brl"/>
</dbReference>
<dbReference type="GO" id="GO:0006629">
    <property type="term" value="P:lipid metabolic process"/>
    <property type="evidence" value="ECO:0007669"/>
    <property type="project" value="InterPro"/>
</dbReference>
<proteinExistence type="predicted"/>
<reference evidence="2 3" key="1">
    <citation type="submission" date="2016-07" db="EMBL/GenBank/DDBJ databases">
        <title>Draft genome of Scalindua rubra, obtained from a brine-seawater interface in the Red Sea, sheds light on salt adaptation in anammox bacteria.</title>
        <authorList>
            <person name="Speth D.R."/>
            <person name="Lagkouvardos I."/>
            <person name="Wang Y."/>
            <person name="Qian P.-Y."/>
            <person name="Dutilh B.E."/>
            <person name="Jetten M.S."/>
        </authorList>
    </citation>
    <scope>NUCLEOTIDE SEQUENCE [LARGE SCALE GENOMIC DNA]</scope>
    <source>
        <strain evidence="2">BSI-1</strain>
    </source>
</reference>
<dbReference type="InterPro" id="IPR030395">
    <property type="entry name" value="GP_PDE_dom"/>
</dbReference>
<dbReference type="InterPro" id="IPR004155">
    <property type="entry name" value="PBS_lyase_HEAT"/>
</dbReference>
<dbReference type="SMART" id="SM00567">
    <property type="entry name" value="EZ_HEAT"/>
    <property type="match status" value="3"/>
</dbReference>
<dbReference type="PANTHER" id="PTHR46211">
    <property type="entry name" value="GLYCEROPHOSPHORYL DIESTER PHOSPHODIESTERASE"/>
    <property type="match status" value="1"/>
</dbReference>
<sequence>MLNKLSCKIFLIILVFIIHSSTAIPAELSKNIIIIARHGSLEDTPENTFAAFEKAINIGVGGLEIDVRKTKDDKLILMHDDTIDRTTDGKGYVNKLFYDEIKQYDAGAWKGEEFVGEKAPLLSDVLQFAKEKNIKIILNVKENGIEQKILSFIREYDMINQIYFGGRLDAIRNTEIGIQGAQLIFFQPGELTNDIIEFVHEKHNHVGTSLFGTDNRDKMEERMIKGVDVILTDYPSVAIDLLHYKTTNEPKNKKIKNELQMEMNGNIEQVNVLIDTMIHGPPDNSRMAALILSALPQELSTHPLIELLTYKKTRKRFNPIKKIISIFKKEEKEILIPAIIVKRNAAWSLGLIKDKRAVIPLIKQLETDDSELKREITLALKRIADKQTVPILNKILLSEEDPYVRYDAARALGEIKDSHSIYTLITALKNDNNWMVKGGCAGTLGKNW</sequence>
<dbReference type="Pfam" id="PF13646">
    <property type="entry name" value="HEAT_2"/>
    <property type="match status" value="1"/>
</dbReference>
<dbReference type="PROSITE" id="PS51704">
    <property type="entry name" value="GP_PDE"/>
    <property type="match status" value="1"/>
</dbReference>
<dbReference type="SUPFAM" id="SSF48371">
    <property type="entry name" value="ARM repeat"/>
    <property type="match status" value="1"/>
</dbReference>
<dbReference type="SUPFAM" id="SSF51695">
    <property type="entry name" value="PLC-like phosphodiesterases"/>
    <property type="match status" value="1"/>
</dbReference>
<dbReference type="EMBL" id="MAYW01000005">
    <property type="protein sequence ID" value="ODS34489.1"/>
    <property type="molecule type" value="Genomic_DNA"/>
</dbReference>
<dbReference type="InterPro" id="IPR011989">
    <property type="entry name" value="ARM-like"/>
</dbReference>
<dbReference type="AlphaFoldDB" id="A0A1E3XFX2"/>
<dbReference type="GO" id="GO:0008081">
    <property type="term" value="F:phosphoric diester hydrolase activity"/>
    <property type="evidence" value="ECO:0007669"/>
    <property type="project" value="InterPro"/>
</dbReference>
<evidence type="ECO:0000313" key="3">
    <source>
        <dbReference type="Proteomes" id="UP000094056"/>
    </source>
</evidence>
<dbReference type="Gene3D" id="3.20.20.190">
    <property type="entry name" value="Phosphatidylinositol (PI) phosphodiesterase"/>
    <property type="match status" value="1"/>
</dbReference>
<evidence type="ECO:0000259" key="1">
    <source>
        <dbReference type="PROSITE" id="PS51704"/>
    </source>
</evidence>
<name>A0A1E3XFX2_9BACT</name>
<gene>
    <name evidence="2" type="ORF">SCARUB_00365</name>
</gene>
<comment type="caution">
    <text evidence="2">The sequence shown here is derived from an EMBL/GenBank/DDBJ whole genome shotgun (WGS) entry which is preliminary data.</text>
</comment>